<evidence type="ECO:0000259" key="2">
    <source>
        <dbReference type="PROSITE" id="PS50106"/>
    </source>
</evidence>
<feature type="compositionally biased region" description="Low complexity" evidence="1">
    <location>
        <begin position="1"/>
        <end position="15"/>
    </location>
</feature>
<reference evidence="4" key="1">
    <citation type="submission" date="2016-11" db="UniProtKB">
        <authorList>
            <consortium name="WormBaseParasite"/>
        </authorList>
    </citation>
    <scope>IDENTIFICATION</scope>
</reference>
<organism evidence="3 4">
    <name type="scientific">Macrostomum lignano</name>
    <dbReference type="NCBI Taxonomy" id="282301"/>
    <lineage>
        <taxon>Eukaryota</taxon>
        <taxon>Metazoa</taxon>
        <taxon>Spiralia</taxon>
        <taxon>Lophotrochozoa</taxon>
        <taxon>Platyhelminthes</taxon>
        <taxon>Rhabditophora</taxon>
        <taxon>Macrostomorpha</taxon>
        <taxon>Macrostomida</taxon>
        <taxon>Macrostomidae</taxon>
        <taxon>Macrostomum</taxon>
    </lineage>
</organism>
<feature type="region of interest" description="Disordered" evidence="1">
    <location>
        <begin position="1"/>
        <end position="91"/>
    </location>
</feature>
<sequence length="464" mass="49078">LKSPVSENSSSNTSHKPSRDVNYHVYSTTQPQPPLSPPASAASSASPVSPGLNASDSAPSCSLPDPPWLASDQPPLPRRANGAKSCQSRDEVHNEIRQLTARCERAELALSSALEERDRLRAATAAFAVTSETRNAEMIIRIGKDFLANWFDNQLTLLCVDIRPIVDDCGFQAIRAVHPQPDSGSFAAVRFAGPPAAITALSASPRAVQPTPPPTRRILTIAFAPAIGFVESTASTLPVGRDERRFVGGFGRRSGLPLGDLLQVEAGFYVKQLLSASAAAASASIGPLSIGDRILAIDDRPLDGLSLVELAAAAEAPLESSDPACLLSIKLLSRLRFTSLGSSNSTAAAAAANKKQQQQKQKLQQNQMHCAIAAAELSLHIWPYRGSTPACLATASSRRTVGPHRRQFGSRVRAAADYIGSGSAGGQFVEFPSRRSSAGGSAPGRQPGSQHWIDRCSWLAIRTG</sequence>
<name>A0A1I8JN06_9PLAT</name>
<feature type="domain" description="PDZ" evidence="2">
    <location>
        <begin position="236"/>
        <end position="313"/>
    </location>
</feature>
<evidence type="ECO:0000313" key="4">
    <source>
        <dbReference type="WBParaSite" id="snap_masked-unitig_21379-processed-gene-0.0-mRNA-1"/>
    </source>
</evidence>
<evidence type="ECO:0000313" key="3">
    <source>
        <dbReference type="Proteomes" id="UP000095280"/>
    </source>
</evidence>
<dbReference type="AlphaFoldDB" id="A0A1I8JN06"/>
<dbReference type="Gene3D" id="2.30.42.10">
    <property type="match status" value="1"/>
</dbReference>
<feature type="compositionally biased region" description="Low complexity" evidence="1">
    <location>
        <begin position="38"/>
        <end position="50"/>
    </location>
</feature>
<dbReference type="WBParaSite" id="snap_masked-unitig_21379-processed-gene-0.0-mRNA-1">
    <property type="protein sequence ID" value="snap_masked-unitig_21379-processed-gene-0.0-mRNA-1"/>
    <property type="gene ID" value="snap_masked-unitig_21379-processed-gene-0.0"/>
</dbReference>
<dbReference type="Proteomes" id="UP000095280">
    <property type="component" value="Unplaced"/>
</dbReference>
<protein>
    <submittedName>
        <fullName evidence="4">PDZ domain-containing protein</fullName>
    </submittedName>
</protein>
<keyword evidence="3" id="KW-1185">Reference proteome</keyword>
<evidence type="ECO:0000256" key="1">
    <source>
        <dbReference type="SAM" id="MobiDB-lite"/>
    </source>
</evidence>
<dbReference type="InterPro" id="IPR036034">
    <property type="entry name" value="PDZ_sf"/>
</dbReference>
<dbReference type="InterPro" id="IPR001478">
    <property type="entry name" value="PDZ"/>
</dbReference>
<proteinExistence type="predicted"/>
<dbReference type="SUPFAM" id="SSF50156">
    <property type="entry name" value="PDZ domain-like"/>
    <property type="match status" value="1"/>
</dbReference>
<accession>A0A1I8JN06</accession>
<dbReference type="PROSITE" id="PS50106">
    <property type="entry name" value="PDZ"/>
    <property type="match status" value="1"/>
</dbReference>